<dbReference type="PROSITE" id="PS50111">
    <property type="entry name" value="CHEMOTAXIS_TRANSDUC_2"/>
    <property type="match status" value="1"/>
</dbReference>
<evidence type="ECO:0000256" key="2">
    <source>
        <dbReference type="ARBA" id="ARBA00023224"/>
    </source>
</evidence>
<dbReference type="PANTHER" id="PTHR32089">
    <property type="entry name" value="METHYL-ACCEPTING CHEMOTAXIS PROTEIN MCPB"/>
    <property type="match status" value="1"/>
</dbReference>
<evidence type="ECO:0000256" key="1">
    <source>
        <dbReference type="ARBA" id="ARBA00004370"/>
    </source>
</evidence>
<dbReference type="InterPro" id="IPR004089">
    <property type="entry name" value="MCPsignal_dom"/>
</dbReference>
<dbReference type="EMBL" id="JBHUEM010000051">
    <property type="protein sequence ID" value="MFD1738864.1"/>
    <property type="molecule type" value="Genomic_DNA"/>
</dbReference>
<dbReference type="SMART" id="SM00283">
    <property type="entry name" value="MA"/>
    <property type="match status" value="1"/>
</dbReference>
<evidence type="ECO:0000259" key="4">
    <source>
        <dbReference type="PROSITE" id="PS50111"/>
    </source>
</evidence>
<comment type="caution">
    <text evidence="5">The sequence shown here is derived from an EMBL/GenBank/DDBJ whole genome shotgun (WGS) entry which is preliminary data.</text>
</comment>
<organism evidence="5 6">
    <name type="scientific">Bacillus salitolerans</name>
    <dbReference type="NCBI Taxonomy" id="1437434"/>
    <lineage>
        <taxon>Bacteria</taxon>
        <taxon>Bacillati</taxon>
        <taxon>Bacillota</taxon>
        <taxon>Bacilli</taxon>
        <taxon>Bacillales</taxon>
        <taxon>Bacillaceae</taxon>
        <taxon>Bacillus</taxon>
    </lineage>
</organism>
<accession>A0ABW4LVN4</accession>
<evidence type="ECO:0000256" key="3">
    <source>
        <dbReference type="PROSITE-ProRule" id="PRU00284"/>
    </source>
</evidence>
<dbReference type="Gene3D" id="1.10.287.950">
    <property type="entry name" value="Methyl-accepting chemotaxis protein"/>
    <property type="match status" value="1"/>
</dbReference>
<dbReference type="RefSeq" id="WP_377930124.1">
    <property type="nucleotide sequence ID" value="NZ_JBHUEM010000051.1"/>
</dbReference>
<protein>
    <submittedName>
        <fullName evidence="5">Methyl-accepting chemotaxis protein</fullName>
    </submittedName>
</protein>
<proteinExistence type="predicted"/>
<name>A0ABW4LVN4_9BACI</name>
<reference evidence="6" key="1">
    <citation type="journal article" date="2019" name="Int. J. Syst. Evol. Microbiol.">
        <title>The Global Catalogue of Microorganisms (GCM) 10K type strain sequencing project: providing services to taxonomists for standard genome sequencing and annotation.</title>
        <authorList>
            <consortium name="The Broad Institute Genomics Platform"/>
            <consortium name="The Broad Institute Genome Sequencing Center for Infectious Disease"/>
            <person name="Wu L."/>
            <person name="Ma J."/>
        </authorList>
    </citation>
    <scope>NUCLEOTIDE SEQUENCE [LARGE SCALE GENOMIC DNA]</scope>
    <source>
        <strain evidence="6">CCUG 49339</strain>
    </source>
</reference>
<feature type="domain" description="Methyl-accepting transducer" evidence="4">
    <location>
        <begin position="29"/>
        <end position="286"/>
    </location>
</feature>
<dbReference type="SUPFAM" id="SSF58104">
    <property type="entry name" value="Methyl-accepting chemotaxis protein (MCP) signaling domain"/>
    <property type="match status" value="1"/>
</dbReference>
<dbReference type="Proteomes" id="UP001597214">
    <property type="component" value="Unassembled WGS sequence"/>
</dbReference>
<comment type="subcellular location">
    <subcellularLocation>
        <location evidence="1">Membrane</location>
    </subcellularLocation>
</comment>
<gene>
    <name evidence="5" type="ORF">ACFSCX_20325</name>
</gene>
<keyword evidence="6" id="KW-1185">Reference proteome</keyword>
<sequence>MVNNMREILLNVKNSTKLVKDSSENLSAVAEETMASSEEVSKAIGEIASGASQTASEADNTNSLITTLSKQVDEVSKQILSIKELSIKSDEANLSGVNKMQELNESFEASSQNLSTVGDAIIDLDKKIRDINTVIHSITEISDQTNLLALNASIEAARAGEHGRGFAVVAEEVRKLADESRQATEKIKNTIINILDQSAKTVQEVEITKENQKNQSKIVTESVGSFHTISDVFTNISNSIEQIGKEINNIYESKNEVITYVHGIAAMSQQSAAACEQVSSSSEEQVTAFGIVTSSAEQLREFSEALEKDVQRFKIEEE</sequence>
<evidence type="ECO:0000313" key="6">
    <source>
        <dbReference type="Proteomes" id="UP001597214"/>
    </source>
</evidence>
<dbReference type="Pfam" id="PF00015">
    <property type="entry name" value="MCPsignal"/>
    <property type="match status" value="1"/>
</dbReference>
<evidence type="ECO:0000313" key="5">
    <source>
        <dbReference type="EMBL" id="MFD1738864.1"/>
    </source>
</evidence>
<keyword evidence="2 3" id="KW-0807">Transducer</keyword>
<dbReference type="PANTHER" id="PTHR32089:SF114">
    <property type="entry name" value="METHYL-ACCEPTING CHEMOTAXIS PROTEIN MCPB"/>
    <property type="match status" value="1"/>
</dbReference>